<accession>F5LA89</accession>
<dbReference type="InterPro" id="IPR036196">
    <property type="entry name" value="Ptyr_pPase_sf"/>
</dbReference>
<feature type="active site" description="Proton donor" evidence="4">
    <location>
        <position position="118"/>
    </location>
</feature>
<evidence type="ECO:0000313" key="9">
    <source>
        <dbReference type="Proteomes" id="UP000825179"/>
    </source>
</evidence>
<reference evidence="7" key="3">
    <citation type="submission" date="2021-08" db="EMBL/GenBank/DDBJ databases">
        <authorList>
            <person name="de Jong S."/>
            <person name="van den Broek M."/>
            <person name="Merkel A."/>
            <person name="de la Torre Cortes P."/>
            <person name="Kalamorz F."/>
            <person name="Cook G."/>
            <person name="van Loosdrecht M."/>
            <person name="McMillan D."/>
        </authorList>
    </citation>
    <scope>NUCLEOTIDE SEQUENCE</scope>
    <source>
        <strain evidence="7">TA2.A1</strain>
    </source>
</reference>
<reference evidence="6 8" key="1">
    <citation type="journal article" date="2011" name="J. Bacteriol.">
        <title>Draft genome sequence of the thermoalkaliphilic Caldalkalibacillus thermarum strain TA2.A1.</title>
        <authorList>
            <person name="Kalamorz F."/>
            <person name="Keis S."/>
            <person name="McMillan D.G."/>
            <person name="Olsson K."/>
            <person name="Stanton J.A."/>
            <person name="Stockwell P."/>
            <person name="Black M.A."/>
            <person name="Klingeman D.M."/>
            <person name="Land M.L."/>
            <person name="Han C.S."/>
            <person name="Martin S.L."/>
            <person name="Becher S.A."/>
            <person name="Peddie C.J."/>
            <person name="Morgan H.W."/>
            <person name="Matthies D."/>
            <person name="Preiss L."/>
            <person name="Meier T."/>
            <person name="Brown S.D."/>
            <person name="Cook G.M."/>
        </authorList>
    </citation>
    <scope>NUCLEOTIDE SEQUENCE [LARGE SCALE GENOMIC DNA]</scope>
    <source>
        <strain evidence="6 8">TA2.A1</strain>
    </source>
</reference>
<reference evidence="7 9" key="2">
    <citation type="journal article" date="2020" name="Extremophiles">
        <title>Genomic analysis of Caldalkalibacillus thermarum TA2.A1 reveals aerobic alkaliphilic metabolism and evolutionary hallmarks linking alkaliphilic bacteria and plant life.</title>
        <authorList>
            <person name="de Jong S.I."/>
            <person name="van den Broek M.A."/>
            <person name="Merkel A.Y."/>
            <person name="de la Torre Cortes P."/>
            <person name="Kalamorz F."/>
            <person name="Cook G.M."/>
            <person name="van Loosdrecht M.C.M."/>
            <person name="McMillan D.G.G."/>
        </authorList>
    </citation>
    <scope>NUCLEOTIDE SEQUENCE [LARGE SCALE GENOMIC DNA]</scope>
    <source>
        <strain evidence="7 9">TA2.A1</strain>
    </source>
</reference>
<evidence type="ECO:0000313" key="8">
    <source>
        <dbReference type="Proteomes" id="UP000010716"/>
    </source>
</evidence>
<feature type="active site" evidence="4">
    <location>
        <position position="14"/>
    </location>
</feature>
<dbReference type="GO" id="GO:0004725">
    <property type="term" value="F:protein tyrosine phosphatase activity"/>
    <property type="evidence" value="ECO:0007669"/>
    <property type="project" value="InterPro"/>
</dbReference>
<dbReference type="SMART" id="SM00226">
    <property type="entry name" value="LMWPc"/>
    <property type="match status" value="1"/>
</dbReference>
<dbReference type="AlphaFoldDB" id="F5LA89"/>
<dbReference type="InterPro" id="IPR050438">
    <property type="entry name" value="LMW_PTPase"/>
</dbReference>
<dbReference type="EMBL" id="AFCE01000162">
    <property type="protein sequence ID" value="EGL81809.1"/>
    <property type="molecule type" value="Genomic_DNA"/>
</dbReference>
<evidence type="ECO:0000256" key="4">
    <source>
        <dbReference type="PIRSR" id="PIRSR617867-1"/>
    </source>
</evidence>
<proteinExistence type="inferred from homology"/>
<feature type="active site" description="Nucleophile" evidence="4">
    <location>
        <position position="8"/>
    </location>
</feature>
<dbReference type="Pfam" id="PF01451">
    <property type="entry name" value="LMWPc"/>
    <property type="match status" value="1"/>
</dbReference>
<evidence type="ECO:0000313" key="6">
    <source>
        <dbReference type="EMBL" id="EGL81809.1"/>
    </source>
</evidence>
<name>F5LA89_CALTT</name>
<keyword evidence="9" id="KW-1185">Reference proteome</keyword>
<evidence type="ECO:0000259" key="5">
    <source>
        <dbReference type="SMART" id="SM00226"/>
    </source>
</evidence>
<evidence type="ECO:0000256" key="2">
    <source>
        <dbReference type="ARBA" id="ARBA00022801"/>
    </source>
</evidence>
<feature type="domain" description="Phosphotyrosine protein phosphatase I" evidence="5">
    <location>
        <begin position="2"/>
        <end position="144"/>
    </location>
</feature>
<dbReference type="CDD" id="cd16344">
    <property type="entry name" value="LMWPAP"/>
    <property type="match status" value="1"/>
</dbReference>
<dbReference type="InterPro" id="IPR017867">
    <property type="entry name" value="Tyr_phospatase_low_mol_wt"/>
</dbReference>
<evidence type="ECO:0000313" key="7">
    <source>
        <dbReference type="EMBL" id="QZT34183.1"/>
    </source>
</evidence>
<sequence length="149" mass="16912">MKHILFVCTGNTCRSPMAEYLLRHKAGEQYEVKSAGLAALPGQDASGHVKQLLSEQGITVEHQSQMVTPELMEWADLVLTMTEAHMHRLKEQFPDKKDIIFTLKAYVDPDYEDPNISDPFGGDKDVYAATLKEIDEWLDRFVQKDGRSD</sequence>
<dbReference type="Gene3D" id="3.40.50.2300">
    <property type="match status" value="1"/>
</dbReference>
<protein>
    <submittedName>
        <fullName evidence="7">Low molecular weight protein arginine phosphatase</fullName>
    </submittedName>
    <submittedName>
        <fullName evidence="6">Protein tyrosine phosphatase</fullName>
    </submittedName>
</protein>
<dbReference type="Proteomes" id="UP000825179">
    <property type="component" value="Chromosome"/>
</dbReference>
<evidence type="ECO:0000256" key="3">
    <source>
        <dbReference type="ARBA" id="ARBA00022912"/>
    </source>
</evidence>
<dbReference type="Proteomes" id="UP000010716">
    <property type="component" value="Unassembled WGS sequence"/>
</dbReference>
<dbReference type="RefSeq" id="WP_007506160.1">
    <property type="nucleotide sequence ID" value="NZ_AFCE01000162.1"/>
</dbReference>
<organism evidence="6 8">
    <name type="scientific">Caldalkalibacillus thermarum (strain TA2.A1)</name>
    <dbReference type="NCBI Taxonomy" id="986075"/>
    <lineage>
        <taxon>Bacteria</taxon>
        <taxon>Bacillati</taxon>
        <taxon>Bacillota</taxon>
        <taxon>Bacilli</taxon>
        <taxon>Bacillales</taxon>
        <taxon>Bacillaceae</taxon>
        <taxon>Caldalkalibacillus</taxon>
    </lineage>
</organism>
<dbReference type="OrthoDB" id="9784339at2"/>
<dbReference type="PRINTS" id="PR00719">
    <property type="entry name" value="LMWPTPASE"/>
</dbReference>
<dbReference type="PANTHER" id="PTHR11717">
    <property type="entry name" value="LOW MOLECULAR WEIGHT PROTEIN TYROSINE PHOSPHATASE"/>
    <property type="match status" value="1"/>
</dbReference>
<keyword evidence="3" id="KW-0904">Protein phosphatase</keyword>
<dbReference type="SUPFAM" id="SSF52788">
    <property type="entry name" value="Phosphotyrosine protein phosphatases I"/>
    <property type="match status" value="1"/>
</dbReference>
<evidence type="ECO:0000256" key="1">
    <source>
        <dbReference type="ARBA" id="ARBA00011063"/>
    </source>
</evidence>
<dbReference type="InterPro" id="IPR023485">
    <property type="entry name" value="Ptyr_pPase"/>
</dbReference>
<keyword evidence="2" id="KW-0378">Hydrolase</keyword>
<comment type="similarity">
    <text evidence="1">Belongs to the low molecular weight phosphotyrosine protein phosphatase family.</text>
</comment>
<dbReference type="PANTHER" id="PTHR11717:SF31">
    <property type="entry name" value="LOW MOLECULAR WEIGHT PROTEIN-TYROSINE-PHOSPHATASE ETP-RELATED"/>
    <property type="match status" value="1"/>
</dbReference>
<dbReference type="eggNOG" id="COG0394">
    <property type="taxonomic scope" value="Bacteria"/>
</dbReference>
<dbReference type="EMBL" id="CP082237">
    <property type="protein sequence ID" value="QZT34183.1"/>
    <property type="molecule type" value="Genomic_DNA"/>
</dbReference>
<gene>
    <name evidence="6" type="ORF">CathTA2_2824</name>
    <name evidence="7" type="ORF">HUR95_01805</name>
</gene>
<dbReference type="KEGG" id="cthu:HUR95_01805"/>